<geneLocation type="plasmid" evidence="1">
    <name>pAM65-52-5-100K</name>
</geneLocation>
<name>A0A160LKE6_BACTI</name>
<keyword evidence="1" id="KW-0614">Plasmid</keyword>
<sequence length="191" mass="21872">MINLNQKDFLKILKNSLKFMPEKEKRDIIDEYVIHFNEGKHTNKSEEEISKELGNPVEIAKELNAIYSIKKVDEHKNIKNMLTAMLSIMGLSLINFIIIILGLITLVILTPFILAYIISVPIMILSPLILIIMGFVNGFSTIGVEEVFDSIKGVIVGSILAFLGYYIGKYFFRLFIKYLRWNMLIARGNKL</sequence>
<protein>
    <recommendedName>
        <fullName evidence="2">DUF1700 domain-containing protein</fullName>
    </recommendedName>
</protein>
<dbReference type="RefSeq" id="WP_003254257.1">
    <property type="nucleotide sequence ID" value="NZ_CP013280.1"/>
</dbReference>
<accession>A0A160LKE6</accession>
<evidence type="ECO:0000313" key="1">
    <source>
        <dbReference type="EMBL" id="AND28744.1"/>
    </source>
</evidence>
<proteinExistence type="predicted"/>
<reference evidence="1" key="1">
    <citation type="journal article" date="2017" name="Res. Microbiol.">
        <title>Comparative genomics of extrachromosomal elements in Bacillus thuringiensis subsp. israelensis.</title>
        <authorList>
            <person name="Bolotin A."/>
            <person name="Gillis A."/>
            <person name="Sanchis V."/>
            <person name="Nielsen-LeRoux C."/>
            <person name="Mahillon J."/>
            <person name="Lereclus D."/>
            <person name="Sorokin A."/>
        </authorList>
    </citation>
    <scope>NUCLEOTIDE SEQUENCE</scope>
    <source>
        <strain evidence="1">AM65-52</strain>
        <plasmid evidence="1">pAM65-52-5-100K</plasmid>
    </source>
</reference>
<dbReference type="AlphaFoldDB" id="A0A160LKE6"/>
<organism evidence="1">
    <name type="scientific">Bacillus thuringiensis subsp. israelensis</name>
    <dbReference type="NCBI Taxonomy" id="1430"/>
    <lineage>
        <taxon>Bacteria</taxon>
        <taxon>Bacillati</taxon>
        <taxon>Bacillota</taxon>
        <taxon>Bacilli</taxon>
        <taxon>Bacillales</taxon>
        <taxon>Bacillaceae</taxon>
        <taxon>Bacillus</taxon>
        <taxon>Bacillus cereus group</taxon>
    </lineage>
</organism>
<evidence type="ECO:0008006" key="2">
    <source>
        <dbReference type="Google" id="ProtNLM"/>
    </source>
</evidence>
<dbReference type="EMBL" id="CP013280">
    <property type="protein sequence ID" value="AND28744.1"/>
    <property type="molecule type" value="Genomic_DNA"/>
</dbReference>
<dbReference type="Pfam" id="PF22564">
    <property type="entry name" value="HAAS"/>
    <property type="match status" value="1"/>
</dbReference>
<gene>
    <name evidence="1" type="ORF">ATN07_34110</name>
</gene>